<comment type="caution">
    <text evidence="1">The sequence shown here is derived from an EMBL/GenBank/DDBJ whole genome shotgun (WGS) entry which is preliminary data.</text>
</comment>
<dbReference type="AlphaFoldDB" id="A0AAI8VP19"/>
<dbReference type="EMBL" id="CAUWAG010000018">
    <property type="protein sequence ID" value="CAJ2511396.1"/>
    <property type="molecule type" value="Genomic_DNA"/>
</dbReference>
<accession>A0AAI8VP19</accession>
<dbReference type="Proteomes" id="UP001295740">
    <property type="component" value="Unassembled WGS sequence"/>
</dbReference>
<organism evidence="1 2">
    <name type="scientific">Anthostomella pinea</name>
    <dbReference type="NCBI Taxonomy" id="933095"/>
    <lineage>
        <taxon>Eukaryota</taxon>
        <taxon>Fungi</taxon>
        <taxon>Dikarya</taxon>
        <taxon>Ascomycota</taxon>
        <taxon>Pezizomycotina</taxon>
        <taxon>Sordariomycetes</taxon>
        <taxon>Xylariomycetidae</taxon>
        <taxon>Xylariales</taxon>
        <taxon>Xylariaceae</taxon>
        <taxon>Anthostomella</taxon>
    </lineage>
</organism>
<keyword evidence="2" id="KW-1185">Reference proteome</keyword>
<gene>
    <name evidence="1" type="ORF">KHLLAP_LOCUS11864</name>
</gene>
<protein>
    <submittedName>
        <fullName evidence="1">Uu.00g070210.m01.CDS01</fullName>
    </submittedName>
</protein>
<sequence length="237" mass="26387">MNSRSTKQSTLIPDDLAKYGWVDADFSSKEQQERRKHIDPVYKKLGIKEADEVPVGYLHQATKGSFESLFDKDHIVACHSESAATMTGPGGKKIKTPALNKWSDLTALVWQKKYGHGSGEKLKYIARSLVWNLNTCAMVAKAMKAAGKKELPIWPGVDFEYSTGGSDDLLAPFWGLLGTYHAAGPAYMLAQNRKVFGHKVIPKIKVWNEAKKGWPVSEESEDLYAMSMSMLIYVEDA</sequence>
<reference evidence="1" key="1">
    <citation type="submission" date="2023-10" db="EMBL/GenBank/DDBJ databases">
        <authorList>
            <person name="Hackl T."/>
        </authorList>
    </citation>
    <scope>NUCLEOTIDE SEQUENCE</scope>
</reference>
<proteinExistence type="predicted"/>
<name>A0AAI8VP19_9PEZI</name>
<evidence type="ECO:0000313" key="2">
    <source>
        <dbReference type="Proteomes" id="UP001295740"/>
    </source>
</evidence>
<evidence type="ECO:0000313" key="1">
    <source>
        <dbReference type="EMBL" id="CAJ2511396.1"/>
    </source>
</evidence>